<keyword evidence="4" id="KW-1185">Reference proteome</keyword>
<comment type="caution">
    <text evidence="3">The sequence shown here is derived from an EMBL/GenBank/DDBJ whole genome shotgun (WGS) entry which is preliminary data.</text>
</comment>
<dbReference type="Gene3D" id="1.25.40.720">
    <property type="entry name" value="Telomere length regulation protein 2, C-terminal domain"/>
    <property type="match status" value="2"/>
</dbReference>
<feature type="domain" description="Telomere length regulation protein conserved" evidence="2">
    <location>
        <begin position="581"/>
        <end position="694"/>
    </location>
</feature>
<reference evidence="3" key="1">
    <citation type="submission" date="2022-07" db="EMBL/GenBank/DDBJ databases">
        <title>Phylogenomic reconstructions and comparative analyses of Kickxellomycotina fungi.</title>
        <authorList>
            <person name="Reynolds N.K."/>
            <person name="Stajich J.E."/>
            <person name="Barry K."/>
            <person name="Grigoriev I.V."/>
            <person name="Crous P."/>
            <person name="Smith M.E."/>
        </authorList>
    </citation>
    <scope>NUCLEOTIDE SEQUENCE</scope>
    <source>
        <strain evidence="3">BCRC 34489</strain>
    </source>
</reference>
<evidence type="ECO:0000313" key="3">
    <source>
        <dbReference type="EMBL" id="KAJ2778323.1"/>
    </source>
</evidence>
<evidence type="ECO:0000259" key="2">
    <source>
        <dbReference type="Pfam" id="PF10193"/>
    </source>
</evidence>
<comment type="similarity">
    <text evidence="1">Belongs to the TEL2 family.</text>
</comment>
<proteinExistence type="inferred from homology"/>
<dbReference type="AlphaFoldDB" id="A0A9W8LGK5"/>
<dbReference type="GO" id="GO:0042162">
    <property type="term" value="F:telomeric DNA binding"/>
    <property type="evidence" value="ECO:0007669"/>
    <property type="project" value="TreeGrafter"/>
</dbReference>
<accession>A0A9W8LGK5</accession>
<sequence>MYHDLAQALQAPLVALGVVDKCVLSGHEWAQPWADLAVSDELRQNIDVFAEYLGPWFGRSVVAKAAALIVKNDMFKTVVEPYISRSTELPHIIGWNVLAATLDILVSRSEAHRVRDVGSMLTLATRVISNSVTSGIADPRRFLRSTNLASAAARSRWAEYLQTACSLPERLANRVDPHDIPHSLRPLPYFQRLAQQAVAASNEPNYRPMVAELWAKLCRVGQTDTLGVEIAAAMIPVPSTEDQPDSSSENSSMSIARMLALVPIPFKGRLISGLMRQFDIALKVSDPKELGPCVAICICALFHGQIDSGESSSSSPASDEKINSVISDLITRSGADLLAPRWESMAMYQAMALALQLLAGKGHVEDDTVSNLLTLVPARVYPNLLKNALLQVIIPLWSFGEFITHAPAGDIKAMTALVLMCVGALSEQECKDLVTSIEFMQAVPRFLDSLTPVSKLSGIIVADRIVRLSKTMGDSSLDFGIDDIIRDAKRSNRPEIQASAQYIADMEQMSRPPLDQWKSAESPLVASSSAVEYMRSYNGSTDTLISTRDSDNKVFAPRTSSLTDNGASTALQSSFVKPRKPVFLRDCITYMREPQDGNTELPTIGLFAAVECIEKASEKALDELWVQMATRILYTYNRGSDDLDLEWNTERRRALVALAVRIPERVGPYLADRSCDRNLTLKDREIVYSAIATACLQLSGLDQDPASKSLVEEVPESPQKSLSNDVVGTGTVVRRSRRLDIVAADAARLKSSRPLAQQRYASYVGPSFFFPLVSQYGKSDMASDTTSDVRRDASQLERFVNTLAIVLYTAGSATHQITMNREFWDLCRLIRRQLGNSSNLAPPVVDAILFGIDVILSPERALSTPTLAREFRMDIADMLQWIDELVGSGVLRGPAMGHASRIVHRLQEIQGDVSRRMMSDDFNQFSSII</sequence>
<dbReference type="InterPro" id="IPR019337">
    <property type="entry name" value="Telomere_length_regulation_dom"/>
</dbReference>
<dbReference type="GO" id="GO:0005829">
    <property type="term" value="C:cytosol"/>
    <property type="evidence" value="ECO:0007669"/>
    <property type="project" value="TreeGrafter"/>
</dbReference>
<dbReference type="GO" id="GO:0051879">
    <property type="term" value="F:Hsp90 protein binding"/>
    <property type="evidence" value="ECO:0007669"/>
    <property type="project" value="TreeGrafter"/>
</dbReference>
<dbReference type="Pfam" id="PF10193">
    <property type="entry name" value="Telomere_reg-2"/>
    <property type="match status" value="1"/>
</dbReference>
<dbReference type="Proteomes" id="UP001140172">
    <property type="component" value="Unassembled WGS sequence"/>
</dbReference>
<gene>
    <name evidence="3" type="primary">TEL2</name>
    <name evidence="3" type="ORF">GGI15_004207</name>
</gene>
<dbReference type="EMBL" id="JANBUM010000357">
    <property type="protein sequence ID" value="KAJ2778323.1"/>
    <property type="molecule type" value="Genomic_DNA"/>
</dbReference>
<dbReference type="PANTHER" id="PTHR15830:SF10">
    <property type="entry name" value="TELOMERE LENGTH REGULATION PROTEIN TEL2 HOMOLOG"/>
    <property type="match status" value="1"/>
</dbReference>
<evidence type="ECO:0000313" key="4">
    <source>
        <dbReference type="Proteomes" id="UP001140172"/>
    </source>
</evidence>
<dbReference type="OrthoDB" id="10258062at2759"/>
<dbReference type="GO" id="GO:0051083">
    <property type="term" value="P:'de novo' cotranslational protein folding"/>
    <property type="evidence" value="ECO:0007669"/>
    <property type="project" value="TreeGrafter"/>
</dbReference>
<protein>
    <submittedName>
        <fullName evidence="3">Telomere binding protein</fullName>
    </submittedName>
</protein>
<evidence type="ECO:0000256" key="1">
    <source>
        <dbReference type="ARBA" id="ARBA00006133"/>
    </source>
</evidence>
<dbReference type="InterPro" id="IPR038528">
    <property type="entry name" value="TEL2_C_sf"/>
</dbReference>
<dbReference type="InterPro" id="IPR051970">
    <property type="entry name" value="TEL2_Regulation"/>
</dbReference>
<name>A0A9W8LGK5_9FUNG</name>
<dbReference type="PANTHER" id="PTHR15830">
    <property type="entry name" value="TELOMERE LENGTH REGULATION PROTEIN TEL2 FAMILY MEMBER"/>
    <property type="match status" value="1"/>
</dbReference>
<organism evidence="3 4">
    <name type="scientific">Coemansia interrupta</name>
    <dbReference type="NCBI Taxonomy" id="1126814"/>
    <lineage>
        <taxon>Eukaryota</taxon>
        <taxon>Fungi</taxon>
        <taxon>Fungi incertae sedis</taxon>
        <taxon>Zoopagomycota</taxon>
        <taxon>Kickxellomycotina</taxon>
        <taxon>Kickxellomycetes</taxon>
        <taxon>Kickxellales</taxon>
        <taxon>Kickxellaceae</taxon>
        <taxon>Coemansia</taxon>
    </lineage>
</organism>